<feature type="transmembrane region" description="Helical" evidence="1">
    <location>
        <begin position="76"/>
        <end position="101"/>
    </location>
</feature>
<gene>
    <name evidence="3" type="ORF">SAMN02744124_03210</name>
</gene>
<dbReference type="InterPro" id="IPR017946">
    <property type="entry name" value="PLC-like_Pdiesterase_TIM-brl"/>
</dbReference>
<dbReference type="InterPro" id="IPR030395">
    <property type="entry name" value="GP_PDE_dom"/>
</dbReference>
<feature type="transmembrane region" description="Helical" evidence="1">
    <location>
        <begin position="222"/>
        <end position="249"/>
    </location>
</feature>
<organism evidence="3 4">
    <name type="scientific">Paenibacillus barengoltzii J12</name>
    <dbReference type="NCBI Taxonomy" id="935846"/>
    <lineage>
        <taxon>Bacteria</taxon>
        <taxon>Bacillati</taxon>
        <taxon>Bacillota</taxon>
        <taxon>Bacilli</taxon>
        <taxon>Bacillales</taxon>
        <taxon>Paenibacillaceae</taxon>
        <taxon>Paenibacillus</taxon>
    </lineage>
</organism>
<dbReference type="Pfam" id="PF03009">
    <property type="entry name" value="GDPD"/>
    <property type="match status" value="1"/>
</dbReference>
<proteinExistence type="predicted"/>
<name>A0ABY1M0D1_9BACL</name>
<keyword evidence="1" id="KW-1133">Transmembrane helix</keyword>
<evidence type="ECO:0000313" key="3">
    <source>
        <dbReference type="EMBL" id="SMF46173.1"/>
    </source>
</evidence>
<dbReference type="PANTHER" id="PTHR46211">
    <property type="entry name" value="GLYCEROPHOSPHORYL DIESTER PHOSPHODIESTERASE"/>
    <property type="match status" value="1"/>
</dbReference>
<accession>A0ABY1M0D1</accession>
<keyword evidence="4" id="KW-1185">Reference proteome</keyword>
<evidence type="ECO:0000256" key="1">
    <source>
        <dbReference type="SAM" id="Phobius"/>
    </source>
</evidence>
<feature type="transmembrane region" description="Helical" evidence="1">
    <location>
        <begin position="26"/>
        <end position="49"/>
    </location>
</feature>
<feature type="transmembrane region" description="Helical" evidence="1">
    <location>
        <begin position="126"/>
        <end position="145"/>
    </location>
</feature>
<evidence type="ECO:0000259" key="2">
    <source>
        <dbReference type="PROSITE" id="PS51704"/>
    </source>
</evidence>
<comment type="caution">
    <text evidence="3">The sequence shown here is derived from an EMBL/GenBank/DDBJ whole genome shotgun (WGS) entry which is preliminary data.</text>
</comment>
<feature type="transmembrane region" description="Helical" evidence="1">
    <location>
        <begin position="269"/>
        <end position="294"/>
    </location>
</feature>
<protein>
    <submittedName>
        <fullName evidence="3">Glycerophosphoryl diester phosphodiesterase</fullName>
    </submittedName>
</protein>
<keyword evidence="1" id="KW-0812">Transmembrane</keyword>
<dbReference type="Gene3D" id="3.20.20.190">
    <property type="entry name" value="Phosphatidylinositol (PI) phosphodiesterase"/>
    <property type="match status" value="1"/>
</dbReference>
<dbReference type="PANTHER" id="PTHR46211:SF8">
    <property type="entry name" value="PHOSPHODIESTERASE"/>
    <property type="match status" value="1"/>
</dbReference>
<reference evidence="3 4" key="1">
    <citation type="submission" date="2017-04" db="EMBL/GenBank/DDBJ databases">
        <authorList>
            <person name="Varghese N."/>
            <person name="Submissions S."/>
        </authorList>
    </citation>
    <scope>NUCLEOTIDE SEQUENCE [LARGE SCALE GENOMIC DNA]</scope>
    <source>
        <strain evidence="3 4">J12</strain>
    </source>
</reference>
<feature type="transmembrane region" description="Helical" evidence="1">
    <location>
        <begin position="176"/>
        <end position="201"/>
    </location>
</feature>
<dbReference type="Pfam" id="PF10110">
    <property type="entry name" value="GPDPase_memb"/>
    <property type="match status" value="1"/>
</dbReference>
<keyword evidence="1" id="KW-0472">Membrane</keyword>
<feature type="transmembrane region" description="Helical" evidence="1">
    <location>
        <begin position="334"/>
        <end position="352"/>
    </location>
</feature>
<dbReference type="PROSITE" id="PS51704">
    <property type="entry name" value="GP_PDE"/>
    <property type="match status" value="1"/>
</dbReference>
<dbReference type="SUPFAM" id="SSF51695">
    <property type="entry name" value="PLC-like phosphodiesterases"/>
    <property type="match status" value="1"/>
</dbReference>
<sequence>MEQGRGSMLKLIGRSIRDFRKYSGKLLLFQLLYMLATSVFVLPVTTFLFNRVLRVVGSGSLLNGEVYRLGLSYKGVAGLILIGLVASFTLLIELLVLIVLIQQRFFGKSIPISDAVLTVLHKMPKLFGFGVFQLLLLLLLLIPFVDSPLSASFYALFNVPIFLNNQVLDASFTMTVAYLMLIAGLLYTLLRWIFVLHCIVLEDMNLRQAVRQSHQLTQGRRWRLFGTLLLFNCMVVGVTSALVTALGHIPSWLDLDVLALVSQHYSLTVSTVLAYLLELLLLPINLFVLTRLYYALGRLKWIRPKDQLQVRRSRIGRLEDQIIDWWKGLKWKRMAYVLSAALYISLALLIGLRANESLVYAKWNVQIAVHRGDTSNAPENSLPALISAIDKGFQVVELDVQLTKDGVAVLNHDSDLRRMTGLKKRVADMNFNEVQQLYIGMDANGYPIHIPSLSSVLAEAQGRIKLLLDLKPNGAPSEALAEEVVRLIKEAGVEEEVRVQSFDGEVLGRIRELAPEIKIGRILFFALGDLSVLDVDFYTIEQVMLTDFLVDQAHADGREVWVWTVNSRRDMKEVLKYPIDGIITDYPETAQSMVEVDL</sequence>
<dbReference type="InterPro" id="IPR018476">
    <property type="entry name" value="GlyceroP-diester-Pdiesterase_M"/>
</dbReference>
<evidence type="ECO:0000313" key="4">
    <source>
        <dbReference type="Proteomes" id="UP000192939"/>
    </source>
</evidence>
<feature type="domain" description="GP-PDE" evidence="2">
    <location>
        <begin position="365"/>
        <end position="594"/>
    </location>
</feature>
<dbReference type="CDD" id="cd08579">
    <property type="entry name" value="GDPD_memb_like"/>
    <property type="match status" value="1"/>
</dbReference>
<dbReference type="Proteomes" id="UP000192939">
    <property type="component" value="Unassembled WGS sequence"/>
</dbReference>
<dbReference type="EMBL" id="FXAE01000037">
    <property type="protein sequence ID" value="SMF46173.1"/>
    <property type="molecule type" value="Genomic_DNA"/>
</dbReference>